<dbReference type="AlphaFoldDB" id="A0A0N1NYN9"/>
<dbReference type="VEuPathDB" id="FungiDB:AB675_7546"/>
<dbReference type="InterPro" id="IPR049326">
    <property type="entry name" value="Rhodopsin_dom_fungi"/>
</dbReference>
<dbReference type="STRING" id="1664694.A0A0N1NYN9"/>
<dbReference type="GO" id="GO:0016020">
    <property type="term" value="C:membrane"/>
    <property type="evidence" value="ECO:0007669"/>
    <property type="project" value="UniProtKB-SubCell"/>
</dbReference>
<evidence type="ECO:0000256" key="1">
    <source>
        <dbReference type="ARBA" id="ARBA00004141"/>
    </source>
</evidence>
<sequence length="487" mass="53045">MALVHVVLIWGTNNTTTDNLTAIEIMHRQTGSKLVLAARIFYAAFIWMAKFTVLEFLKRTIGASWAKSYEWGLRAIYVFLALTYIAVMIGTLAECQPFDHYWQVVPDPGPQCREGLVQLLVMGVCDIVTDVVLVAFPIPVVLRSTMPMKKKLSLIGLFLLSGILIGVTAYRVPSTIDRQSDQTYRSLLASLEILAATFVSNAVIIGSFIRDKGVKKAKFRAASVADSTNGVGPLSRVATARSAQVTMRHWGSDEDLVSDLGMSLPSSLHYGGSGPRAPSAAPAYEPALPSVDEKPAHSRKTSEIDQGWTFRHGSRSRSRQHRRSSVSSVSTTSIDIKLRGLQASMDEPVSPGANMDTEPLSKQMSFFDVGGLVDAPKTTVSQTRLPEPAERTGARGRSGSKQFLSDIGGMLSRHKEEDTESDVPSRTPSKLRERRKFSRSPNPAHRLAGSRSASGKQAQQFEQSPQVRPTDDGPDALSFGDVGGLLK</sequence>
<feature type="compositionally biased region" description="Basic and acidic residues" evidence="6">
    <location>
        <begin position="291"/>
        <end position="303"/>
    </location>
</feature>
<comment type="similarity">
    <text evidence="5">Belongs to the SAT4 family.</text>
</comment>
<evidence type="ECO:0000256" key="6">
    <source>
        <dbReference type="SAM" id="MobiDB-lite"/>
    </source>
</evidence>
<comment type="caution">
    <text evidence="9">The sequence shown here is derived from an EMBL/GenBank/DDBJ whole genome shotgun (WGS) entry which is preliminary data.</text>
</comment>
<evidence type="ECO:0000256" key="5">
    <source>
        <dbReference type="ARBA" id="ARBA00038359"/>
    </source>
</evidence>
<dbReference type="PANTHER" id="PTHR33048">
    <property type="entry name" value="PTH11-LIKE INTEGRAL MEMBRANE PROTEIN (AFU_ORTHOLOGUE AFUA_5G11245)"/>
    <property type="match status" value="1"/>
</dbReference>
<name>A0A0N1NYN9_9EURO</name>
<feature type="compositionally biased region" description="Polar residues" evidence="6">
    <location>
        <begin position="451"/>
        <end position="467"/>
    </location>
</feature>
<comment type="subcellular location">
    <subcellularLocation>
        <location evidence="1">Membrane</location>
        <topology evidence="1">Multi-pass membrane protein</topology>
    </subcellularLocation>
</comment>
<evidence type="ECO:0000256" key="4">
    <source>
        <dbReference type="ARBA" id="ARBA00023136"/>
    </source>
</evidence>
<evidence type="ECO:0000256" key="2">
    <source>
        <dbReference type="ARBA" id="ARBA00022692"/>
    </source>
</evidence>
<keyword evidence="10" id="KW-1185">Reference proteome</keyword>
<dbReference type="InterPro" id="IPR052337">
    <property type="entry name" value="SAT4-like"/>
</dbReference>
<gene>
    <name evidence="9" type="ORF">AB675_7546</name>
</gene>
<protein>
    <recommendedName>
        <fullName evidence="8">Rhodopsin domain-containing protein</fullName>
    </recommendedName>
</protein>
<feature type="region of interest" description="Disordered" evidence="6">
    <location>
        <begin position="269"/>
        <end position="332"/>
    </location>
</feature>
<evidence type="ECO:0000313" key="9">
    <source>
        <dbReference type="EMBL" id="KPI40523.1"/>
    </source>
</evidence>
<dbReference type="PANTHER" id="PTHR33048:SF19">
    <property type="entry name" value="MEMBRANE PROTEIN PTH11-LIKE, PUTATIVE (AFU_ORTHOLOGUE AFUA_1G14080)-RELATED"/>
    <property type="match status" value="1"/>
</dbReference>
<feature type="compositionally biased region" description="Basic residues" evidence="6">
    <location>
        <begin position="312"/>
        <end position="324"/>
    </location>
</feature>
<feature type="transmembrane region" description="Helical" evidence="7">
    <location>
        <begin position="116"/>
        <end position="142"/>
    </location>
</feature>
<dbReference type="Pfam" id="PF20684">
    <property type="entry name" value="Fung_rhodopsin"/>
    <property type="match status" value="1"/>
</dbReference>
<feature type="domain" description="Rhodopsin" evidence="8">
    <location>
        <begin position="29"/>
        <end position="187"/>
    </location>
</feature>
<reference evidence="9 10" key="1">
    <citation type="submission" date="2015-06" db="EMBL/GenBank/DDBJ databases">
        <title>Draft genome of the ant-associated black yeast Phialophora attae CBS 131958.</title>
        <authorList>
            <person name="Moreno L.F."/>
            <person name="Stielow B.J."/>
            <person name="de Hoog S."/>
            <person name="Vicente V.A."/>
            <person name="Weiss V.A."/>
            <person name="de Vries M."/>
            <person name="Cruz L.M."/>
            <person name="Souza E.M."/>
        </authorList>
    </citation>
    <scope>NUCLEOTIDE SEQUENCE [LARGE SCALE GENOMIC DNA]</scope>
    <source>
        <strain evidence="9 10">CBS 131958</strain>
    </source>
</reference>
<organism evidence="9 10">
    <name type="scientific">Cyphellophora attinorum</name>
    <dbReference type="NCBI Taxonomy" id="1664694"/>
    <lineage>
        <taxon>Eukaryota</taxon>
        <taxon>Fungi</taxon>
        <taxon>Dikarya</taxon>
        <taxon>Ascomycota</taxon>
        <taxon>Pezizomycotina</taxon>
        <taxon>Eurotiomycetes</taxon>
        <taxon>Chaetothyriomycetidae</taxon>
        <taxon>Chaetothyriales</taxon>
        <taxon>Cyphellophoraceae</taxon>
        <taxon>Cyphellophora</taxon>
    </lineage>
</organism>
<feature type="transmembrane region" description="Helical" evidence="7">
    <location>
        <begin position="154"/>
        <end position="172"/>
    </location>
</feature>
<feature type="transmembrane region" description="Helical" evidence="7">
    <location>
        <begin position="184"/>
        <end position="209"/>
    </location>
</feature>
<feature type="region of interest" description="Disordered" evidence="6">
    <location>
        <begin position="377"/>
        <end position="487"/>
    </location>
</feature>
<dbReference type="Proteomes" id="UP000038010">
    <property type="component" value="Unassembled WGS sequence"/>
</dbReference>
<keyword evidence="2 7" id="KW-0812">Transmembrane</keyword>
<dbReference type="EMBL" id="LFJN01000012">
    <property type="protein sequence ID" value="KPI40523.1"/>
    <property type="molecule type" value="Genomic_DNA"/>
</dbReference>
<feature type="transmembrane region" description="Helical" evidence="7">
    <location>
        <begin position="34"/>
        <end position="54"/>
    </location>
</feature>
<evidence type="ECO:0000259" key="8">
    <source>
        <dbReference type="Pfam" id="PF20684"/>
    </source>
</evidence>
<evidence type="ECO:0000256" key="7">
    <source>
        <dbReference type="SAM" id="Phobius"/>
    </source>
</evidence>
<keyword evidence="3 7" id="KW-1133">Transmembrane helix</keyword>
<dbReference type="GeneID" id="28739803"/>
<dbReference type="OrthoDB" id="5398233at2759"/>
<proteinExistence type="inferred from homology"/>
<accession>A0A0N1NYN9</accession>
<feature type="transmembrane region" description="Helical" evidence="7">
    <location>
        <begin position="75"/>
        <end position="93"/>
    </location>
</feature>
<evidence type="ECO:0000313" key="10">
    <source>
        <dbReference type="Proteomes" id="UP000038010"/>
    </source>
</evidence>
<evidence type="ECO:0000256" key="3">
    <source>
        <dbReference type="ARBA" id="ARBA00022989"/>
    </source>
</evidence>
<keyword evidence="4 7" id="KW-0472">Membrane</keyword>
<dbReference type="RefSeq" id="XP_018000486.1">
    <property type="nucleotide sequence ID" value="XM_018147923.1"/>
</dbReference>